<evidence type="ECO:0000259" key="1">
    <source>
        <dbReference type="PROSITE" id="PS50878"/>
    </source>
</evidence>
<dbReference type="OMA" id="LGATNHY"/>
<dbReference type="PROSITE" id="PS50878">
    <property type="entry name" value="RT_POL"/>
    <property type="match status" value="1"/>
</dbReference>
<dbReference type="Proteomes" id="UP000596661">
    <property type="component" value="Chromosome 5"/>
</dbReference>
<dbReference type="EnsemblPlants" id="evm.model.05.666">
    <property type="protein sequence ID" value="cds.evm.model.05.666"/>
    <property type="gene ID" value="evm.TU.05.666"/>
</dbReference>
<dbReference type="InterPro" id="IPR000477">
    <property type="entry name" value="RT_dom"/>
</dbReference>
<evidence type="ECO:0000313" key="2">
    <source>
        <dbReference type="EnsemblPlants" id="cds.evm.model.05.666"/>
    </source>
</evidence>
<keyword evidence="3" id="KW-1185">Reference proteome</keyword>
<evidence type="ECO:0000313" key="3">
    <source>
        <dbReference type="Proteomes" id="UP000596661"/>
    </source>
</evidence>
<dbReference type="PANTHER" id="PTHR33116:SF86">
    <property type="entry name" value="REVERSE TRANSCRIPTASE DOMAIN-CONTAINING PROTEIN"/>
    <property type="match status" value="1"/>
</dbReference>
<reference evidence="2" key="2">
    <citation type="submission" date="2021-03" db="UniProtKB">
        <authorList>
            <consortium name="EnsemblPlants"/>
        </authorList>
    </citation>
    <scope>IDENTIFICATION</scope>
</reference>
<sequence length="241" mass="27247">MALKLDMSKAYDRVGWRFLEAMMLCLGYDKRWVDKVMNCITTVSFSVLVNGEISGLIQPHRGLCQGDPLSPYMFLLCSEGFSCLIQEAERADKILGIKFGREGLKLSHLFFADDSFVFLEATPTECRCMKAILEEYSFLSGQQINLLKSELCVGRKINQTDGIMLAADLGVKLVDCHTKYLGLPATVGRRKKEVFEFIRSKIRDKLQDFGGALRSQKIKFIGEDGKNFASQRIKEEWGSKT</sequence>
<dbReference type="EMBL" id="UZAU01000438">
    <property type="status" value="NOT_ANNOTATED_CDS"/>
    <property type="molecule type" value="Genomic_DNA"/>
</dbReference>
<organism evidence="2 3">
    <name type="scientific">Cannabis sativa</name>
    <name type="common">Hemp</name>
    <name type="synonym">Marijuana</name>
    <dbReference type="NCBI Taxonomy" id="3483"/>
    <lineage>
        <taxon>Eukaryota</taxon>
        <taxon>Viridiplantae</taxon>
        <taxon>Streptophyta</taxon>
        <taxon>Embryophyta</taxon>
        <taxon>Tracheophyta</taxon>
        <taxon>Spermatophyta</taxon>
        <taxon>Magnoliopsida</taxon>
        <taxon>eudicotyledons</taxon>
        <taxon>Gunneridae</taxon>
        <taxon>Pentapetalae</taxon>
        <taxon>rosids</taxon>
        <taxon>fabids</taxon>
        <taxon>Rosales</taxon>
        <taxon>Cannabaceae</taxon>
        <taxon>Cannabis</taxon>
    </lineage>
</organism>
<name>A0A803PRC4_CANSA</name>
<dbReference type="PANTHER" id="PTHR33116">
    <property type="entry name" value="REVERSE TRANSCRIPTASE ZINC-BINDING DOMAIN-CONTAINING PROTEIN-RELATED-RELATED"/>
    <property type="match status" value="1"/>
</dbReference>
<accession>A0A803PRC4</accession>
<dbReference type="AlphaFoldDB" id="A0A803PRC4"/>
<dbReference type="SUPFAM" id="SSF56672">
    <property type="entry name" value="DNA/RNA polymerases"/>
    <property type="match status" value="1"/>
</dbReference>
<dbReference type="InterPro" id="IPR043502">
    <property type="entry name" value="DNA/RNA_pol_sf"/>
</dbReference>
<dbReference type="Pfam" id="PF00078">
    <property type="entry name" value="RVT_1"/>
    <property type="match status" value="1"/>
</dbReference>
<dbReference type="Gramene" id="evm.model.05.666">
    <property type="protein sequence ID" value="cds.evm.model.05.666"/>
    <property type="gene ID" value="evm.TU.05.666"/>
</dbReference>
<reference evidence="2" key="1">
    <citation type="submission" date="2018-11" db="EMBL/GenBank/DDBJ databases">
        <authorList>
            <person name="Grassa J C."/>
        </authorList>
    </citation>
    <scope>NUCLEOTIDE SEQUENCE [LARGE SCALE GENOMIC DNA]</scope>
</reference>
<proteinExistence type="predicted"/>
<feature type="domain" description="Reverse transcriptase" evidence="1">
    <location>
        <begin position="1"/>
        <end position="165"/>
    </location>
</feature>
<protein>
    <recommendedName>
        <fullName evidence="1">Reverse transcriptase domain-containing protein</fullName>
    </recommendedName>
</protein>